<reference evidence="1 2" key="1">
    <citation type="submission" date="2021-01" db="EMBL/GenBank/DDBJ databases">
        <title>Genome public.</title>
        <authorList>
            <person name="Liu C."/>
            <person name="Sun Q."/>
        </authorList>
    </citation>
    <scope>NUCLEOTIDE SEQUENCE [LARGE SCALE GENOMIC DNA]</scope>
    <source>
        <strain evidence="1 2">YIM B02515</strain>
    </source>
</reference>
<evidence type="ECO:0000313" key="2">
    <source>
        <dbReference type="Proteomes" id="UP000632377"/>
    </source>
</evidence>
<gene>
    <name evidence="1" type="ORF">JK636_01940</name>
</gene>
<sequence>MEGTWYKLDNAAKIYPAIREENWAPIFRIDAILKDEVNPEVLQSALIMTYKRFPTFAVNIMKGLFWYYFEPNESEPRVRLEDTYPTSPFSDRKDGGYLFRVLYYKHRISLEIFHSITDGFGATIFLKTLLFNYFTLLNGREPIDNSLDLERYGILYHKDLSTPDETADSFQHYALANNEMSLKENTAFKIPGTRIKENTLKALHVLVDVKDLYRLSKEFDSTITEFLTALFIYAILDAKVYSSSEKKPIKISVPINLRKRFPSKTLRNFSSYINVEFTPEGSVEMITLKDICQVVSKQIRDGVDINTLRSKFSGNVQTEKNIVMRIAPLVLKNIVLKTGFSLFGERITTSTLSNGGNIELPKGMVDMVERFDFLIGAPKQNAFNCAVISFEDTISISFSSIIVENTVPKKFVDFLTGRGLKVNIEANY</sequence>
<proteinExistence type="predicted"/>
<evidence type="ECO:0000313" key="1">
    <source>
        <dbReference type="EMBL" id="MBL4934515.1"/>
    </source>
</evidence>
<keyword evidence="2" id="KW-1185">Reference proteome</keyword>
<comment type="caution">
    <text evidence="1">The sequence shown here is derived from an EMBL/GenBank/DDBJ whole genome shotgun (WGS) entry which is preliminary data.</text>
</comment>
<dbReference type="EMBL" id="JAESWC010000001">
    <property type="protein sequence ID" value="MBL4934515.1"/>
    <property type="molecule type" value="Genomic_DNA"/>
</dbReference>
<name>A0ABS1T5A9_9CLOT</name>
<protein>
    <recommendedName>
        <fullName evidence="3">Alcohol acetyltransferase</fullName>
    </recommendedName>
</protein>
<dbReference type="RefSeq" id="WP_202747147.1">
    <property type="nucleotide sequence ID" value="NZ_JAESWC010000001.1"/>
</dbReference>
<organism evidence="1 2">
    <name type="scientific">Clostridium rhizosphaerae</name>
    <dbReference type="NCBI Taxonomy" id="2803861"/>
    <lineage>
        <taxon>Bacteria</taxon>
        <taxon>Bacillati</taxon>
        <taxon>Bacillota</taxon>
        <taxon>Clostridia</taxon>
        <taxon>Eubacteriales</taxon>
        <taxon>Clostridiaceae</taxon>
        <taxon>Clostridium</taxon>
    </lineage>
</organism>
<dbReference type="Proteomes" id="UP000632377">
    <property type="component" value="Unassembled WGS sequence"/>
</dbReference>
<accession>A0ABS1T5A9</accession>
<evidence type="ECO:0008006" key="3">
    <source>
        <dbReference type="Google" id="ProtNLM"/>
    </source>
</evidence>